<evidence type="ECO:0000256" key="2">
    <source>
        <dbReference type="SAM" id="MobiDB-lite"/>
    </source>
</evidence>
<comment type="caution">
    <text evidence="3">The sequence shown here is derived from an EMBL/GenBank/DDBJ whole genome shotgun (WGS) entry which is preliminary data.</text>
</comment>
<name>A0ABR2KFT1_9EUKA</name>
<organism evidence="3 4">
    <name type="scientific">Tritrichomonas musculus</name>
    <dbReference type="NCBI Taxonomy" id="1915356"/>
    <lineage>
        <taxon>Eukaryota</taxon>
        <taxon>Metamonada</taxon>
        <taxon>Parabasalia</taxon>
        <taxon>Tritrichomonadida</taxon>
        <taxon>Tritrichomonadidae</taxon>
        <taxon>Tritrichomonas</taxon>
    </lineage>
</organism>
<comment type="similarity">
    <text evidence="1">Belongs to the eukaryotic initiation factor 4E family.</text>
</comment>
<dbReference type="Pfam" id="PF01652">
    <property type="entry name" value="IF4E"/>
    <property type="match status" value="1"/>
</dbReference>
<dbReference type="Gene3D" id="3.30.760.10">
    <property type="entry name" value="RNA Cap, Translation Initiation Factor Eif4e"/>
    <property type="match status" value="1"/>
</dbReference>
<evidence type="ECO:0000313" key="3">
    <source>
        <dbReference type="EMBL" id="KAK8889741.1"/>
    </source>
</evidence>
<protein>
    <submittedName>
        <fullName evidence="3">Uncharacterized protein</fullName>
    </submittedName>
</protein>
<sequence length="222" mass="25500">MKHQLPSEWSFYGFTSSNDITNDAEYESQIKLLARFQTIEDFWQIYSHIIRPSALPAKNAIHLFRGHARAMREDPENINGGSFLIRVSKGLAPYYWEQLIIALISERLPKDVIGVIISSRKAFYNIHIWNQTATDAELRLAICKNFCDFLHLPKGIKIDYTTNISVNYTPGNEKETFHYSLEEDGPVILNATTQEPQNNNTLTKEEDSSTDKVEDQAEKETQ</sequence>
<keyword evidence="1" id="KW-0648">Protein biosynthesis</keyword>
<feature type="compositionally biased region" description="Polar residues" evidence="2">
    <location>
        <begin position="190"/>
        <end position="202"/>
    </location>
</feature>
<accession>A0ABR2KFT1</accession>
<dbReference type="Proteomes" id="UP001470230">
    <property type="component" value="Unassembled WGS sequence"/>
</dbReference>
<evidence type="ECO:0000313" key="4">
    <source>
        <dbReference type="Proteomes" id="UP001470230"/>
    </source>
</evidence>
<keyword evidence="1" id="KW-0694">RNA-binding</keyword>
<proteinExistence type="inferred from homology"/>
<dbReference type="SUPFAM" id="SSF55418">
    <property type="entry name" value="eIF4e-like"/>
    <property type="match status" value="1"/>
</dbReference>
<dbReference type="InterPro" id="IPR001040">
    <property type="entry name" value="TIF_eIF_4E"/>
</dbReference>
<dbReference type="PANTHER" id="PTHR11960:SF18">
    <property type="entry name" value="EUKARYOTIC TRANSLATION INITIATION FACTOR 4E HOMOLOGOUS PROTEIN, ISOFORM B"/>
    <property type="match status" value="1"/>
</dbReference>
<gene>
    <name evidence="3" type="ORF">M9Y10_034495</name>
</gene>
<keyword evidence="1" id="KW-0396">Initiation factor</keyword>
<evidence type="ECO:0000256" key="1">
    <source>
        <dbReference type="RuleBase" id="RU004374"/>
    </source>
</evidence>
<dbReference type="InterPro" id="IPR023398">
    <property type="entry name" value="TIF_eIF4e-like"/>
</dbReference>
<keyword evidence="4" id="KW-1185">Reference proteome</keyword>
<feature type="compositionally biased region" description="Basic and acidic residues" evidence="2">
    <location>
        <begin position="203"/>
        <end position="222"/>
    </location>
</feature>
<dbReference type="PANTHER" id="PTHR11960">
    <property type="entry name" value="EUKARYOTIC TRANSLATION INITIATION FACTOR 4E RELATED"/>
    <property type="match status" value="1"/>
</dbReference>
<feature type="region of interest" description="Disordered" evidence="2">
    <location>
        <begin position="189"/>
        <end position="222"/>
    </location>
</feature>
<dbReference type="EMBL" id="JAPFFF010000005">
    <property type="protein sequence ID" value="KAK8889741.1"/>
    <property type="molecule type" value="Genomic_DNA"/>
</dbReference>
<reference evidence="3 4" key="1">
    <citation type="submission" date="2024-04" db="EMBL/GenBank/DDBJ databases">
        <title>Tritrichomonas musculus Genome.</title>
        <authorList>
            <person name="Alves-Ferreira E."/>
            <person name="Grigg M."/>
            <person name="Lorenzi H."/>
            <person name="Galac M."/>
        </authorList>
    </citation>
    <scope>NUCLEOTIDE SEQUENCE [LARGE SCALE GENOMIC DNA]</scope>
    <source>
        <strain evidence="3 4">EAF2021</strain>
    </source>
</reference>